<reference evidence="2" key="1">
    <citation type="journal article" date="2014" name="Science">
        <title>Ancient hybridizations among the ancestral genomes of bread wheat.</title>
        <authorList>
            <consortium name="International Wheat Genome Sequencing Consortium,"/>
            <person name="Marcussen T."/>
            <person name="Sandve S.R."/>
            <person name="Heier L."/>
            <person name="Spannagl M."/>
            <person name="Pfeifer M."/>
            <person name="Jakobsen K.S."/>
            <person name="Wulff B.B."/>
            <person name="Steuernagel B."/>
            <person name="Mayer K.F."/>
            <person name="Olsen O.A."/>
        </authorList>
    </citation>
    <scope>NUCLEOTIDE SEQUENCE [LARGE SCALE GENOMIC DNA]</scope>
    <source>
        <strain evidence="2">cv. AL8/78</strain>
    </source>
</reference>
<accession>A0A453L7E8</accession>
<reference evidence="1" key="4">
    <citation type="submission" date="2019-03" db="UniProtKB">
        <authorList>
            <consortium name="EnsemblPlants"/>
        </authorList>
    </citation>
    <scope>IDENTIFICATION</scope>
</reference>
<dbReference type="PANTHER" id="PTHR33710">
    <property type="entry name" value="BNAC02G09200D PROTEIN"/>
    <property type="match status" value="1"/>
</dbReference>
<dbReference type="Proteomes" id="UP000015105">
    <property type="component" value="Chromosome 5D"/>
</dbReference>
<dbReference type="Gene3D" id="3.60.10.10">
    <property type="entry name" value="Endonuclease/exonuclease/phosphatase"/>
    <property type="match status" value="1"/>
</dbReference>
<dbReference type="EnsemblPlants" id="AET5Gv20656600.1">
    <property type="protein sequence ID" value="AET5Gv20656600.1"/>
    <property type="gene ID" value="AET5Gv20656600"/>
</dbReference>
<dbReference type="AlphaFoldDB" id="A0A453L7E8"/>
<dbReference type="InterPro" id="IPR036691">
    <property type="entry name" value="Endo/exonu/phosph_ase_sf"/>
</dbReference>
<dbReference type="STRING" id="200361.A0A453L7E8"/>
<dbReference type="PANTHER" id="PTHR33710:SF48">
    <property type="entry name" value="OS02G0307075 PROTEIN"/>
    <property type="match status" value="1"/>
</dbReference>
<name>A0A453L7E8_AEGTS</name>
<dbReference type="SUPFAM" id="SSF56219">
    <property type="entry name" value="DNase I-like"/>
    <property type="match status" value="1"/>
</dbReference>
<protein>
    <recommendedName>
        <fullName evidence="3">Endonuclease/exonuclease/phosphatase domain-containing protein</fullName>
    </recommendedName>
</protein>
<proteinExistence type="predicted"/>
<evidence type="ECO:0000313" key="1">
    <source>
        <dbReference type="EnsemblPlants" id="AET5Gv20656600.1"/>
    </source>
</evidence>
<organism evidence="1 2">
    <name type="scientific">Aegilops tauschii subsp. strangulata</name>
    <name type="common">Goatgrass</name>
    <dbReference type="NCBI Taxonomy" id="200361"/>
    <lineage>
        <taxon>Eukaryota</taxon>
        <taxon>Viridiplantae</taxon>
        <taxon>Streptophyta</taxon>
        <taxon>Embryophyta</taxon>
        <taxon>Tracheophyta</taxon>
        <taxon>Spermatophyta</taxon>
        <taxon>Magnoliopsida</taxon>
        <taxon>Liliopsida</taxon>
        <taxon>Poales</taxon>
        <taxon>Poaceae</taxon>
        <taxon>BOP clade</taxon>
        <taxon>Pooideae</taxon>
        <taxon>Triticodae</taxon>
        <taxon>Triticeae</taxon>
        <taxon>Triticinae</taxon>
        <taxon>Aegilops</taxon>
    </lineage>
</organism>
<reference evidence="2" key="2">
    <citation type="journal article" date="2017" name="Nat. Plants">
        <title>The Aegilops tauschii genome reveals multiple impacts of transposons.</title>
        <authorList>
            <person name="Zhao G."/>
            <person name="Zou C."/>
            <person name="Li K."/>
            <person name="Wang K."/>
            <person name="Li T."/>
            <person name="Gao L."/>
            <person name="Zhang X."/>
            <person name="Wang H."/>
            <person name="Yang Z."/>
            <person name="Liu X."/>
            <person name="Jiang W."/>
            <person name="Mao L."/>
            <person name="Kong X."/>
            <person name="Jiao Y."/>
            <person name="Jia J."/>
        </authorList>
    </citation>
    <scope>NUCLEOTIDE SEQUENCE [LARGE SCALE GENOMIC DNA]</scope>
    <source>
        <strain evidence="2">cv. AL8/78</strain>
    </source>
</reference>
<keyword evidence="2" id="KW-1185">Reference proteome</keyword>
<evidence type="ECO:0008006" key="3">
    <source>
        <dbReference type="Google" id="ProtNLM"/>
    </source>
</evidence>
<evidence type="ECO:0000313" key="2">
    <source>
        <dbReference type="Proteomes" id="UP000015105"/>
    </source>
</evidence>
<sequence>DTKGGILLLWDDSVVTVTNVQIGVYFFSATVAINNYGDDKTFKLTTVYGPTRSINKDAFYLELTSEKPPPGTKWLVNGDFNQIYRARDKNRANVVRSRLVRFRNALNTCELKEIHMQNRKFTWSNEQSNPTMSKLDSFFCNEDWDIEFATHILHALSSSLSDHCPLLLANDVGPKKPKSFRFENYWTKMPGFQCVVSEAWTEISCHVEPYQRLFHKLKRTGQKLRSWSKTLFSNSKVQLHMALEVILRLDLAQEQRELSLEERDL</sequence>
<dbReference type="Gramene" id="AET5Gv20656600.1">
    <property type="protein sequence ID" value="AET5Gv20656600.1"/>
    <property type="gene ID" value="AET5Gv20656600"/>
</dbReference>
<reference evidence="1" key="5">
    <citation type="journal article" date="2021" name="G3 (Bethesda)">
        <title>Aegilops tauschii genome assembly Aet v5.0 features greater sequence contiguity and improved annotation.</title>
        <authorList>
            <person name="Wang L."/>
            <person name="Zhu T."/>
            <person name="Rodriguez J.C."/>
            <person name="Deal K.R."/>
            <person name="Dubcovsky J."/>
            <person name="McGuire P.E."/>
            <person name="Lux T."/>
            <person name="Spannagl M."/>
            <person name="Mayer K.F.X."/>
            <person name="Baldrich P."/>
            <person name="Meyers B.C."/>
            <person name="Huo N."/>
            <person name="Gu Y.Q."/>
            <person name="Zhou H."/>
            <person name="Devos K.M."/>
            <person name="Bennetzen J.L."/>
            <person name="Unver T."/>
            <person name="Budak H."/>
            <person name="Gulick P.J."/>
            <person name="Galiba G."/>
            <person name="Kalapos B."/>
            <person name="Nelson D.R."/>
            <person name="Li P."/>
            <person name="You F.M."/>
            <person name="Luo M.C."/>
            <person name="Dvorak J."/>
        </authorList>
    </citation>
    <scope>NUCLEOTIDE SEQUENCE [LARGE SCALE GENOMIC DNA]</scope>
    <source>
        <strain evidence="1">cv. AL8/78</strain>
    </source>
</reference>
<reference evidence="1" key="3">
    <citation type="journal article" date="2017" name="Nature">
        <title>Genome sequence of the progenitor of the wheat D genome Aegilops tauschii.</title>
        <authorList>
            <person name="Luo M.C."/>
            <person name="Gu Y.Q."/>
            <person name="Puiu D."/>
            <person name="Wang H."/>
            <person name="Twardziok S.O."/>
            <person name="Deal K.R."/>
            <person name="Huo N."/>
            <person name="Zhu T."/>
            <person name="Wang L."/>
            <person name="Wang Y."/>
            <person name="McGuire P.E."/>
            <person name="Liu S."/>
            <person name="Long H."/>
            <person name="Ramasamy R.K."/>
            <person name="Rodriguez J.C."/>
            <person name="Van S.L."/>
            <person name="Yuan L."/>
            <person name="Wang Z."/>
            <person name="Xia Z."/>
            <person name="Xiao L."/>
            <person name="Anderson O.D."/>
            <person name="Ouyang S."/>
            <person name="Liang Y."/>
            <person name="Zimin A.V."/>
            <person name="Pertea G."/>
            <person name="Qi P."/>
            <person name="Bennetzen J.L."/>
            <person name="Dai X."/>
            <person name="Dawson M.W."/>
            <person name="Muller H.G."/>
            <person name="Kugler K."/>
            <person name="Rivarola-Duarte L."/>
            <person name="Spannagl M."/>
            <person name="Mayer K.F.X."/>
            <person name="Lu F.H."/>
            <person name="Bevan M.W."/>
            <person name="Leroy P."/>
            <person name="Li P."/>
            <person name="You F.M."/>
            <person name="Sun Q."/>
            <person name="Liu Z."/>
            <person name="Lyons E."/>
            <person name="Wicker T."/>
            <person name="Salzberg S.L."/>
            <person name="Devos K.M."/>
            <person name="Dvorak J."/>
        </authorList>
    </citation>
    <scope>NUCLEOTIDE SEQUENCE [LARGE SCALE GENOMIC DNA]</scope>
    <source>
        <strain evidence="1">cv. AL8/78</strain>
    </source>
</reference>